<sequence length="316" mass="33605">MKPLLIAAPLSLLLYGQALAGQTVQPTTIIDYKAVAGSIQGHRETQIRARIPGTLVRLLVQEGDAVKAGQLLALVQDGKVTAQLNEADGQVKALEAQQKAAAAELKRVTALRQPGVTSQRQLEQAQAQYDALTGQLAAARAARARAADMVRDGHMTAPVSGRILQVEAVRGNYVQPGEPVLSIATAERVVRIDLPEGHAHDLKAGQTVTVRQDGGEPAEQGRVALVYPEIVNGRVRVDVAVPAIESFFIGERAEVEVPVGRHQGFEVPADYVTRKGGLYYVRLKDGSDIPVQPGAAHDGMTEILTGLVAGDELVKP</sequence>
<name>A0A1J5SDN8_9ZZZZ</name>
<dbReference type="Gene3D" id="2.40.30.170">
    <property type="match status" value="1"/>
</dbReference>
<dbReference type="GO" id="GO:1990281">
    <property type="term" value="C:efflux pump complex"/>
    <property type="evidence" value="ECO:0007669"/>
    <property type="project" value="TreeGrafter"/>
</dbReference>
<dbReference type="SUPFAM" id="SSF111369">
    <property type="entry name" value="HlyD-like secretion proteins"/>
    <property type="match status" value="1"/>
</dbReference>
<evidence type="ECO:0000256" key="1">
    <source>
        <dbReference type="SAM" id="Coils"/>
    </source>
</evidence>
<accession>A0A1J5SDN8</accession>
<gene>
    <name evidence="3" type="primary">cnrB_2</name>
    <name evidence="3" type="ORF">GALL_196190</name>
</gene>
<dbReference type="AlphaFoldDB" id="A0A1J5SDN8"/>
<organism evidence="3">
    <name type="scientific">mine drainage metagenome</name>
    <dbReference type="NCBI Taxonomy" id="410659"/>
    <lineage>
        <taxon>unclassified sequences</taxon>
        <taxon>metagenomes</taxon>
        <taxon>ecological metagenomes</taxon>
    </lineage>
</organism>
<dbReference type="PANTHER" id="PTHR30469">
    <property type="entry name" value="MULTIDRUG RESISTANCE PROTEIN MDTA"/>
    <property type="match status" value="1"/>
</dbReference>
<protein>
    <submittedName>
        <fullName evidence="3">Nickel and cobalt resistance protein CnrB</fullName>
    </submittedName>
</protein>
<evidence type="ECO:0000313" key="3">
    <source>
        <dbReference type="EMBL" id="OIQ98341.1"/>
    </source>
</evidence>
<dbReference type="EMBL" id="MLJW01000120">
    <property type="protein sequence ID" value="OIQ98341.1"/>
    <property type="molecule type" value="Genomic_DNA"/>
</dbReference>
<proteinExistence type="predicted"/>
<dbReference type="Gene3D" id="1.10.287.470">
    <property type="entry name" value="Helix hairpin bin"/>
    <property type="match status" value="1"/>
</dbReference>
<dbReference type="InterPro" id="IPR058625">
    <property type="entry name" value="MdtA-like_BSH"/>
</dbReference>
<dbReference type="GO" id="GO:0015562">
    <property type="term" value="F:efflux transmembrane transporter activity"/>
    <property type="evidence" value="ECO:0007669"/>
    <property type="project" value="TreeGrafter"/>
</dbReference>
<dbReference type="Pfam" id="PF25917">
    <property type="entry name" value="BSH_RND"/>
    <property type="match status" value="1"/>
</dbReference>
<comment type="caution">
    <text evidence="3">The sequence shown here is derived from an EMBL/GenBank/DDBJ whole genome shotgun (WGS) entry which is preliminary data.</text>
</comment>
<keyword evidence="1" id="KW-0175">Coiled coil</keyword>
<dbReference type="NCBIfam" id="TIGR01730">
    <property type="entry name" value="RND_mfp"/>
    <property type="match status" value="1"/>
</dbReference>
<evidence type="ECO:0000259" key="2">
    <source>
        <dbReference type="Pfam" id="PF25917"/>
    </source>
</evidence>
<dbReference type="InterPro" id="IPR006143">
    <property type="entry name" value="RND_pump_MFP"/>
</dbReference>
<reference evidence="3" key="1">
    <citation type="submission" date="2016-10" db="EMBL/GenBank/DDBJ databases">
        <title>Sequence of Gallionella enrichment culture.</title>
        <authorList>
            <person name="Poehlein A."/>
            <person name="Muehling M."/>
            <person name="Daniel R."/>
        </authorList>
    </citation>
    <scope>NUCLEOTIDE SEQUENCE</scope>
</reference>
<feature type="coiled-coil region" evidence="1">
    <location>
        <begin position="84"/>
        <end position="142"/>
    </location>
</feature>
<dbReference type="PANTHER" id="PTHR30469:SF15">
    <property type="entry name" value="HLYD FAMILY OF SECRETION PROTEINS"/>
    <property type="match status" value="1"/>
</dbReference>
<feature type="domain" description="Multidrug resistance protein MdtA-like barrel-sandwich hybrid" evidence="2">
    <location>
        <begin position="44"/>
        <end position="180"/>
    </location>
</feature>
<dbReference type="Gene3D" id="2.40.50.100">
    <property type="match status" value="1"/>
</dbReference>